<dbReference type="GO" id="GO:0005743">
    <property type="term" value="C:mitochondrial inner membrane"/>
    <property type="evidence" value="ECO:0007669"/>
    <property type="project" value="UniProtKB-SubCell"/>
</dbReference>
<dbReference type="SMART" id="SM00501">
    <property type="entry name" value="BRIGHT"/>
    <property type="match status" value="1"/>
</dbReference>
<keyword evidence="5" id="KW-0597">Phosphoprotein</keyword>
<evidence type="ECO:0000256" key="15">
    <source>
        <dbReference type="ARBA" id="ARBA00023136"/>
    </source>
</evidence>
<keyword evidence="9" id="KW-0809">Transit peptide</keyword>
<keyword evidence="17 19" id="KW-0539">Nucleus</keyword>
<sequence length="719" mass="78766">MFRAAVRLSVSGVRTLARTQPRCQAVLASRLYSHGKVETDEEFDARWVTYFNKPDIDAWELRKGMNTLIGYDLVPEPKILDAALRACRRLNDLASAIRILEAVKDKSGPHKDIYPLNGRNPTDLPLTASPFYFCFCGRKEGNTRYDLLALMDFSKAQMSSLSEGSPAGLKLETVMDHLQRQQGAKLEGSLQEKQLQFLLAQHAAAAAAARANAARMDPALFTKEAQMFQNQHMNGMRSTEMDEDEEDEDSEEDDSGLPGQGLMTHGLRGPGNHDNREDDVGDEDEEEISPDKKPRLQPLPGYNYPPFPSSQGSTGNQLSGSPASAVKEPEDKEALSPAGQQSFTSPNGFSEWGYDDSFKQKGGAIWAEEGDGAKARGEPSRDFAKLYELDNDPQRKEFLDDLFVFMQKRGTPVNRIPIMAKQVLDLYKLYKLVTEKGGLVEVINKKIWREITKGLNLPTSITSAAFTLRTQYMKYLYPFECEKKGLSSPVELQAAIDSNRREGRRPSYTNSLYRYSPSPGTGPHALLSSPTLQATPTGHNGISASASPNIKREEVTPPLLPGRLPLGLTMGQQQQLAQAATLEQLREKLERGAGAGQDGPEKKMMRLAEEQQRLMQQALQQNLLAMASHFKPMNLKLNNGQENKQDMSFSISTNGSTSISVSVEVNGTVYSGTLYAQKAPAPPAASQSVTAAGTSGFSALSSNLSPSSSSSPSSSKGPN</sequence>
<keyword evidence="13 19" id="KW-0238">DNA-binding</keyword>
<dbReference type="InterPro" id="IPR045147">
    <property type="entry name" value="ARI3A/B/C"/>
</dbReference>
<evidence type="ECO:0000256" key="2">
    <source>
        <dbReference type="ARBA" id="ARBA00004673"/>
    </source>
</evidence>
<dbReference type="GO" id="GO:0006357">
    <property type="term" value="P:regulation of transcription by RNA polymerase II"/>
    <property type="evidence" value="ECO:0007669"/>
    <property type="project" value="InterPro"/>
</dbReference>
<evidence type="ECO:0000256" key="17">
    <source>
        <dbReference type="ARBA" id="ARBA00023242"/>
    </source>
</evidence>
<dbReference type="SMART" id="SM01014">
    <property type="entry name" value="ARID"/>
    <property type="match status" value="1"/>
</dbReference>
<dbReference type="Proteomes" id="UP001497482">
    <property type="component" value="Chromosome 20"/>
</dbReference>
<feature type="compositionally biased region" description="Polar residues" evidence="20">
    <location>
        <begin position="309"/>
        <end position="322"/>
    </location>
</feature>
<feature type="compositionally biased region" description="Acidic residues" evidence="20">
    <location>
        <begin position="241"/>
        <end position="255"/>
    </location>
</feature>
<keyword evidence="8" id="KW-0999">Mitochondrion inner membrane</keyword>
<keyword evidence="16" id="KW-0804">Transcription</keyword>
<dbReference type="Pfam" id="PF02284">
    <property type="entry name" value="COX5A"/>
    <property type="match status" value="1"/>
</dbReference>
<feature type="compositionally biased region" description="Polar residues" evidence="20">
    <location>
        <begin position="338"/>
        <end position="348"/>
    </location>
</feature>
<evidence type="ECO:0000256" key="7">
    <source>
        <dbReference type="ARBA" id="ARBA00022723"/>
    </source>
</evidence>
<feature type="compositionally biased region" description="Acidic residues" evidence="20">
    <location>
        <begin position="279"/>
        <end position="288"/>
    </location>
</feature>
<dbReference type="AlphaFoldDB" id="A0AAV2L2Z0"/>
<keyword evidence="10" id="KW-0007">Acetylation</keyword>
<dbReference type="GO" id="GO:0045277">
    <property type="term" value="C:respiratory chain complex IV"/>
    <property type="evidence" value="ECO:0007669"/>
    <property type="project" value="InterPro"/>
</dbReference>
<dbReference type="GO" id="GO:0046872">
    <property type="term" value="F:metal ion binding"/>
    <property type="evidence" value="ECO:0007669"/>
    <property type="project" value="UniProtKB-KW"/>
</dbReference>
<accession>A0AAV2L2Z0</accession>
<keyword evidence="6" id="KW-0349">Heme</keyword>
<evidence type="ECO:0000256" key="1">
    <source>
        <dbReference type="ARBA" id="ARBA00004443"/>
    </source>
</evidence>
<evidence type="ECO:0000256" key="6">
    <source>
        <dbReference type="ARBA" id="ARBA00022617"/>
    </source>
</evidence>
<evidence type="ECO:0000256" key="8">
    <source>
        <dbReference type="ARBA" id="ARBA00022792"/>
    </source>
</evidence>
<comment type="pathway">
    <text evidence="2">Energy metabolism; oxidative phosphorylation.</text>
</comment>
<evidence type="ECO:0000256" key="12">
    <source>
        <dbReference type="ARBA" id="ARBA00023015"/>
    </source>
</evidence>
<gene>
    <name evidence="23" type="ORF">KC01_LOCUS23805</name>
</gene>
<dbReference type="Gene3D" id="1.10.150.60">
    <property type="entry name" value="ARID DNA-binding domain"/>
    <property type="match status" value="1"/>
</dbReference>
<comment type="function">
    <text evidence="19">Transcription factor.</text>
</comment>
<evidence type="ECO:0000313" key="23">
    <source>
        <dbReference type="EMBL" id="CAL1594896.1"/>
    </source>
</evidence>
<dbReference type="InterPro" id="IPR001606">
    <property type="entry name" value="ARID_dom"/>
</dbReference>
<evidence type="ECO:0000256" key="18">
    <source>
        <dbReference type="ARBA" id="ARBA00062449"/>
    </source>
</evidence>
<reference evidence="23 24" key="1">
    <citation type="submission" date="2024-04" db="EMBL/GenBank/DDBJ databases">
        <authorList>
            <person name="Waldvogel A.-M."/>
            <person name="Schoenle A."/>
        </authorList>
    </citation>
    <scope>NUCLEOTIDE SEQUENCE [LARGE SCALE GENOMIC DNA]</scope>
</reference>
<dbReference type="EMBL" id="OZ035842">
    <property type="protein sequence ID" value="CAL1594896.1"/>
    <property type="molecule type" value="Genomic_DNA"/>
</dbReference>
<dbReference type="InterPro" id="IPR023334">
    <property type="entry name" value="REKLES_domain"/>
</dbReference>
<dbReference type="PANTHER" id="PTHR15348:SF30">
    <property type="entry name" value="AT-RICH INTERACTIVE DOMAIN-CONTAINING PROTEIN 3"/>
    <property type="match status" value="1"/>
</dbReference>
<feature type="region of interest" description="Disordered" evidence="20">
    <location>
        <begin position="497"/>
        <end position="524"/>
    </location>
</feature>
<evidence type="ECO:0000256" key="3">
    <source>
        <dbReference type="ARBA" id="ARBA00007972"/>
    </source>
</evidence>
<proteinExistence type="inferred from homology"/>
<dbReference type="PROSITE" id="PS51011">
    <property type="entry name" value="ARID"/>
    <property type="match status" value="1"/>
</dbReference>
<feature type="region of interest" description="Disordered" evidence="20">
    <location>
        <begin position="678"/>
        <end position="719"/>
    </location>
</feature>
<keyword evidence="24" id="KW-1185">Reference proteome</keyword>
<name>A0AAV2L2Z0_KNICA</name>
<dbReference type="InterPro" id="IPR036431">
    <property type="entry name" value="ARID_dom_sf"/>
</dbReference>
<keyword evidence="12 19" id="KW-0805">Transcription regulation</keyword>
<keyword evidence="4" id="KW-0488">Methylation</keyword>
<dbReference type="PROSITE" id="PS51486">
    <property type="entry name" value="REKLES"/>
    <property type="match status" value="1"/>
</dbReference>
<evidence type="ECO:0000256" key="9">
    <source>
        <dbReference type="ARBA" id="ARBA00022946"/>
    </source>
</evidence>
<feature type="region of interest" description="Disordered" evidence="20">
    <location>
        <begin position="235"/>
        <end position="354"/>
    </location>
</feature>
<dbReference type="CDD" id="cd16879">
    <property type="entry name" value="ARID_ARID3B"/>
    <property type="match status" value="1"/>
</dbReference>
<keyword evidence="11" id="KW-0408">Iron</keyword>
<dbReference type="FunFam" id="1.10.150.60:FF:000008">
    <property type="entry name" value="Putative AT-rich interactive domain-containing protein 3B"/>
    <property type="match status" value="1"/>
</dbReference>
<dbReference type="GO" id="GO:0005634">
    <property type="term" value="C:nucleus"/>
    <property type="evidence" value="ECO:0007669"/>
    <property type="project" value="UniProtKB-SubCell"/>
</dbReference>
<dbReference type="InterPro" id="IPR003204">
    <property type="entry name" value="Cyt_c_oxidase_su5A/6"/>
</dbReference>
<keyword evidence="7" id="KW-0479">Metal-binding</keyword>
<dbReference type="SUPFAM" id="SSF46774">
    <property type="entry name" value="ARID-like"/>
    <property type="match status" value="1"/>
</dbReference>
<evidence type="ECO:0000256" key="4">
    <source>
        <dbReference type="ARBA" id="ARBA00022481"/>
    </source>
</evidence>
<dbReference type="SUPFAM" id="SSF48479">
    <property type="entry name" value="Cytochrome c oxidase subunit E"/>
    <property type="match status" value="1"/>
</dbReference>
<feature type="domain" description="REKLES" evidence="22">
    <location>
        <begin position="580"/>
        <end position="681"/>
    </location>
</feature>
<evidence type="ECO:0000256" key="13">
    <source>
        <dbReference type="ARBA" id="ARBA00023125"/>
    </source>
</evidence>
<evidence type="ECO:0000259" key="21">
    <source>
        <dbReference type="PROSITE" id="PS51011"/>
    </source>
</evidence>
<evidence type="ECO:0000256" key="20">
    <source>
        <dbReference type="SAM" id="MobiDB-lite"/>
    </source>
</evidence>
<comment type="similarity">
    <text evidence="3">Belongs to the cytochrome c oxidase subunit 5A family.</text>
</comment>
<evidence type="ECO:0000256" key="19">
    <source>
        <dbReference type="RuleBase" id="RU369100"/>
    </source>
</evidence>
<dbReference type="CDD" id="cd00923">
    <property type="entry name" value="Cyt_c_Oxidase_Va"/>
    <property type="match status" value="1"/>
</dbReference>
<dbReference type="GO" id="GO:0006123">
    <property type="term" value="P:mitochondrial electron transport, cytochrome c to oxygen"/>
    <property type="evidence" value="ECO:0007669"/>
    <property type="project" value="InterPro"/>
</dbReference>
<evidence type="ECO:0000256" key="16">
    <source>
        <dbReference type="ARBA" id="ARBA00023163"/>
    </source>
</evidence>
<dbReference type="Gene3D" id="1.25.40.40">
    <property type="entry name" value="Cytochrome c oxidase, subunit Va/VI"/>
    <property type="match status" value="1"/>
</dbReference>
<dbReference type="GO" id="GO:0003677">
    <property type="term" value="F:DNA binding"/>
    <property type="evidence" value="ECO:0007669"/>
    <property type="project" value="UniProtKB-UniRule"/>
</dbReference>
<evidence type="ECO:0000256" key="5">
    <source>
        <dbReference type="ARBA" id="ARBA00022553"/>
    </source>
</evidence>
<keyword evidence="15" id="KW-0472">Membrane</keyword>
<evidence type="ECO:0000256" key="11">
    <source>
        <dbReference type="ARBA" id="ARBA00023004"/>
    </source>
</evidence>
<evidence type="ECO:0000313" key="24">
    <source>
        <dbReference type="Proteomes" id="UP001497482"/>
    </source>
</evidence>
<dbReference type="InterPro" id="IPR036545">
    <property type="entry name" value="Cyt_c_oxidase_su5A/6_sf"/>
</dbReference>
<dbReference type="PANTHER" id="PTHR15348">
    <property type="entry name" value="AT-RICH INTERACTIVE DOMAIN-CONTAINING PROTEIN ARID DOMAIN- CONTAINING PROTEIN DEAD RINGER PROTEIN B-CELL REGULATOR OF IGH TRANSCRIPTION BRIGHT"/>
    <property type="match status" value="1"/>
</dbReference>
<keyword evidence="14" id="KW-0496">Mitochondrion</keyword>
<evidence type="ECO:0000259" key="22">
    <source>
        <dbReference type="PROSITE" id="PS51486"/>
    </source>
</evidence>
<comment type="subcellular location">
    <subcellularLocation>
        <location evidence="1">Mitochondrion inner membrane</location>
        <topology evidence="1">Peripheral membrane protein</topology>
        <orientation evidence="1">Matrix side</orientation>
    </subcellularLocation>
    <subcellularLocation>
        <location evidence="19">Nucleus</location>
    </subcellularLocation>
</comment>
<comment type="subunit">
    <text evidence="18">Heterodimer with ARID3A. Interacts with unphosphorylated RB1.</text>
</comment>
<evidence type="ECO:0000256" key="14">
    <source>
        <dbReference type="ARBA" id="ARBA00023128"/>
    </source>
</evidence>
<feature type="domain" description="ARID" evidence="21">
    <location>
        <begin position="392"/>
        <end position="484"/>
    </location>
</feature>
<protein>
    <recommendedName>
        <fullName evidence="19">AT-rich interactive domain-containing protein 3</fullName>
        <shortName evidence="19">ARID domain-containing protein</shortName>
    </recommendedName>
</protein>
<dbReference type="Pfam" id="PF01388">
    <property type="entry name" value="ARID"/>
    <property type="match status" value="1"/>
</dbReference>
<evidence type="ECO:0000256" key="10">
    <source>
        <dbReference type="ARBA" id="ARBA00022990"/>
    </source>
</evidence>
<organism evidence="23 24">
    <name type="scientific">Knipowitschia caucasica</name>
    <name type="common">Caucasian dwarf goby</name>
    <name type="synonym">Pomatoschistus caucasicus</name>
    <dbReference type="NCBI Taxonomy" id="637954"/>
    <lineage>
        <taxon>Eukaryota</taxon>
        <taxon>Metazoa</taxon>
        <taxon>Chordata</taxon>
        <taxon>Craniata</taxon>
        <taxon>Vertebrata</taxon>
        <taxon>Euteleostomi</taxon>
        <taxon>Actinopterygii</taxon>
        <taxon>Neopterygii</taxon>
        <taxon>Teleostei</taxon>
        <taxon>Neoteleostei</taxon>
        <taxon>Acanthomorphata</taxon>
        <taxon>Gobiaria</taxon>
        <taxon>Gobiiformes</taxon>
        <taxon>Gobioidei</taxon>
        <taxon>Gobiidae</taxon>
        <taxon>Gobiinae</taxon>
        <taxon>Knipowitschia</taxon>
    </lineage>
</organism>